<feature type="domain" description="F-box" evidence="1">
    <location>
        <begin position="67"/>
        <end position="115"/>
    </location>
</feature>
<dbReference type="Pfam" id="PF12937">
    <property type="entry name" value="F-box-like"/>
    <property type="match status" value="1"/>
</dbReference>
<reference evidence="2 3" key="1">
    <citation type="journal article" date="2015" name="Biotechnol. Biofuels">
        <title>Enhanced degradation of softwood versus hardwood by the white-rot fungus Pycnoporus coccineus.</title>
        <authorList>
            <person name="Couturier M."/>
            <person name="Navarro D."/>
            <person name="Chevret D."/>
            <person name="Henrissat B."/>
            <person name="Piumi F."/>
            <person name="Ruiz-Duenas F.J."/>
            <person name="Martinez A.T."/>
            <person name="Grigoriev I.V."/>
            <person name="Riley R."/>
            <person name="Lipzen A."/>
            <person name="Berrin J.G."/>
            <person name="Master E.R."/>
            <person name="Rosso M.N."/>
        </authorList>
    </citation>
    <scope>NUCLEOTIDE SEQUENCE [LARGE SCALE GENOMIC DNA]</scope>
    <source>
        <strain evidence="2 3">BRFM310</strain>
    </source>
</reference>
<dbReference type="EMBL" id="KZ084114">
    <property type="protein sequence ID" value="OSD01058.1"/>
    <property type="molecule type" value="Genomic_DNA"/>
</dbReference>
<name>A0A1Y2IIV2_TRAC3</name>
<dbReference type="OrthoDB" id="2748248at2759"/>
<dbReference type="Gene3D" id="3.80.10.10">
    <property type="entry name" value="Ribonuclease Inhibitor"/>
    <property type="match status" value="1"/>
</dbReference>
<proteinExistence type="predicted"/>
<dbReference type="AlphaFoldDB" id="A0A1Y2IIV2"/>
<dbReference type="SUPFAM" id="SSF81383">
    <property type="entry name" value="F-box domain"/>
    <property type="match status" value="1"/>
</dbReference>
<accession>A0A1Y2IIV2</accession>
<dbReference type="Proteomes" id="UP000193067">
    <property type="component" value="Unassembled WGS sequence"/>
</dbReference>
<keyword evidence="3" id="KW-1185">Reference proteome</keyword>
<gene>
    <name evidence="2" type="ORF">PYCCODRAFT_1478819</name>
</gene>
<dbReference type="STRING" id="1353009.A0A1Y2IIV2"/>
<evidence type="ECO:0000313" key="3">
    <source>
        <dbReference type="Proteomes" id="UP000193067"/>
    </source>
</evidence>
<sequence length="596" mass="66929">MANVDFSRCLNCHASLDPFAGLPPADVAAAAGLDDSAGSALQLAIKTRIDALAECIRTLNERYNAASLIYRRLPPEILLQIFAHVRPSRRRDIRLAHVSRAWRSLLLDCPFWADMLRFVVPSRKRPRPTSWFLTFLQRAARNLFSMKLPLFSSVVLDAVGPYLSKVTKLDVVIPPAEVVSLFQMLQYGLPFLQSLSIQHLTYGTRTDVDPVHLESSLRSAHFTFDHLLSLRTLLVASWFFYPGMNLPGLRQLHVIDCQCGSHVCASMSDPAKTLAFLRNCPRLELLELYDYRTAQPTDKSLDAVALNQLQDLSIHTNSADAASHHLRSFAYPESVVIRVSTIGARTNSHGERHFPVALLHNPAVQDADEVEIHCSQNRIMLSHSTRGVLRMELSADHNLCSGLEPEGSADCFRDLLELLATTTRSTTTLRIYETSGYVRQVFFREPQIQIKMLLALFPSLTSLTLHHLAPTTYLRALEPLLNGEMLCSYISALNIIWREPESTAAIRESCEVMKAVCTKRSAAGSVLDVLDFTCASMRRFQPRMREEDQKDDVKEYLERFAVDLVGAVKQVCVQTPDGYGADMILREASEIFTQAW</sequence>
<dbReference type="Gene3D" id="1.20.1280.50">
    <property type="match status" value="1"/>
</dbReference>
<dbReference type="InterPro" id="IPR036047">
    <property type="entry name" value="F-box-like_dom_sf"/>
</dbReference>
<dbReference type="SMART" id="SM00256">
    <property type="entry name" value="FBOX"/>
    <property type="match status" value="1"/>
</dbReference>
<dbReference type="InterPro" id="IPR032675">
    <property type="entry name" value="LRR_dom_sf"/>
</dbReference>
<organism evidence="2 3">
    <name type="scientific">Trametes coccinea (strain BRFM310)</name>
    <name type="common">Pycnoporus coccineus</name>
    <dbReference type="NCBI Taxonomy" id="1353009"/>
    <lineage>
        <taxon>Eukaryota</taxon>
        <taxon>Fungi</taxon>
        <taxon>Dikarya</taxon>
        <taxon>Basidiomycota</taxon>
        <taxon>Agaricomycotina</taxon>
        <taxon>Agaricomycetes</taxon>
        <taxon>Polyporales</taxon>
        <taxon>Polyporaceae</taxon>
        <taxon>Trametes</taxon>
    </lineage>
</organism>
<protein>
    <recommendedName>
        <fullName evidence="1">F-box domain-containing protein</fullName>
    </recommendedName>
</protein>
<evidence type="ECO:0000313" key="2">
    <source>
        <dbReference type="EMBL" id="OSD01058.1"/>
    </source>
</evidence>
<dbReference type="SUPFAM" id="SSF52047">
    <property type="entry name" value="RNI-like"/>
    <property type="match status" value="1"/>
</dbReference>
<dbReference type="InterPro" id="IPR001810">
    <property type="entry name" value="F-box_dom"/>
</dbReference>
<dbReference type="PROSITE" id="PS50181">
    <property type="entry name" value="FBOX"/>
    <property type="match status" value="1"/>
</dbReference>
<evidence type="ECO:0000259" key="1">
    <source>
        <dbReference type="PROSITE" id="PS50181"/>
    </source>
</evidence>